<dbReference type="EMBL" id="QDAG01000001">
    <property type="protein sequence ID" value="KAE8130310.1"/>
    <property type="molecule type" value="Genomic_DNA"/>
</dbReference>
<proteinExistence type="predicted"/>
<comment type="caution">
    <text evidence="3">The sequence shown here is derived from an EMBL/GenBank/DDBJ whole genome shotgun (WGS) entry which is preliminary data.</text>
</comment>
<dbReference type="InterPro" id="IPR041682">
    <property type="entry name" value="AAA_14"/>
</dbReference>
<feature type="domain" description="AAA" evidence="1">
    <location>
        <begin position="39"/>
        <end position="172"/>
    </location>
</feature>
<sequence length="458" mass="52183">MSELVKRIILDQREAGVPELFKRDLALGDVLKPARGNLVKTIIGIRRSGKTYRLFQEMQRIVNLGYSPDSILYFNFEDERLKPFTPRLLSDVIDSFFELFPQTRTEGVFLFFDEIQDVPDWGMFMRRMVDTLKATIYVTGSSSMMLSREVATEFRGRTLSKEIFPLSFSEYMRYQGVSIAANSTSEHGQRIFTSHETAQLKHGCERYLSDGGFIATQHLERPDSIQLLQEYATRALTDDVIERYNVRNPLVASLFLSQCLALSGRELSLNKMRNSLVGRGLPVSRETLASLLQYYEEAYLLFPVYEFTRALAANPRSVPKIYAIDPGMFSAFSKAAAEDRGQRLETAVFLKLRRETDSIREGSISRLLIRDGGTSHEVDFVVGDVLSQQAYRLIQVCWNLDDPKTRHREISALQVAMSRFGLHQATIVTLDTQETVAVDEGEVTMVPAWQWLLDDSMA</sequence>
<feature type="domain" description="DUF4143" evidence="2">
    <location>
        <begin position="238"/>
        <end position="385"/>
    </location>
</feature>
<organism evidence="3 4">
    <name type="scientific">Bifidobacterium tibiigranuli</name>
    <dbReference type="NCBI Taxonomy" id="2172043"/>
    <lineage>
        <taxon>Bacteria</taxon>
        <taxon>Bacillati</taxon>
        <taxon>Actinomycetota</taxon>
        <taxon>Actinomycetes</taxon>
        <taxon>Bifidobacteriales</taxon>
        <taxon>Bifidobacteriaceae</taxon>
        <taxon>Bifidobacterium</taxon>
    </lineage>
</organism>
<dbReference type="RefSeq" id="WP_152579766.1">
    <property type="nucleotide sequence ID" value="NZ_JAKVIV010000015.1"/>
</dbReference>
<dbReference type="PANTHER" id="PTHR33295">
    <property type="entry name" value="ATPASE"/>
    <property type="match status" value="1"/>
</dbReference>
<protein>
    <submittedName>
        <fullName evidence="3">ATP-binding protein</fullName>
    </submittedName>
</protein>
<evidence type="ECO:0000313" key="4">
    <source>
        <dbReference type="Proteomes" id="UP000325415"/>
    </source>
</evidence>
<dbReference type="InterPro" id="IPR027417">
    <property type="entry name" value="P-loop_NTPase"/>
</dbReference>
<dbReference type="GO" id="GO:0005524">
    <property type="term" value="F:ATP binding"/>
    <property type="evidence" value="ECO:0007669"/>
    <property type="project" value="UniProtKB-KW"/>
</dbReference>
<name>A0A5N6S9I9_9BIFI</name>
<dbReference type="Pfam" id="PF13635">
    <property type="entry name" value="DUF4143"/>
    <property type="match status" value="1"/>
</dbReference>
<evidence type="ECO:0000259" key="2">
    <source>
        <dbReference type="Pfam" id="PF13635"/>
    </source>
</evidence>
<dbReference type="PANTHER" id="PTHR33295:SF8">
    <property type="entry name" value="AAA+ ATPASE DOMAIN-CONTAINING PROTEIN"/>
    <property type="match status" value="1"/>
</dbReference>
<dbReference type="OrthoDB" id="9801684at2"/>
<keyword evidence="3" id="KW-0547">Nucleotide-binding</keyword>
<dbReference type="SUPFAM" id="SSF52540">
    <property type="entry name" value="P-loop containing nucleoside triphosphate hydrolases"/>
    <property type="match status" value="1"/>
</dbReference>
<gene>
    <name evidence="3" type="ORF">DDE84_00300</name>
</gene>
<accession>A0A5N6S9I9</accession>
<dbReference type="AlphaFoldDB" id="A0A5N6S9I9"/>
<dbReference type="Proteomes" id="UP000325415">
    <property type="component" value="Unassembled WGS sequence"/>
</dbReference>
<evidence type="ECO:0000259" key="1">
    <source>
        <dbReference type="Pfam" id="PF13173"/>
    </source>
</evidence>
<dbReference type="InterPro" id="IPR025420">
    <property type="entry name" value="DUF4143"/>
</dbReference>
<keyword evidence="3" id="KW-0067">ATP-binding</keyword>
<dbReference type="Pfam" id="PF13173">
    <property type="entry name" value="AAA_14"/>
    <property type="match status" value="1"/>
</dbReference>
<evidence type="ECO:0000313" key="3">
    <source>
        <dbReference type="EMBL" id="KAE8130310.1"/>
    </source>
</evidence>
<reference evidence="3 4" key="1">
    <citation type="submission" date="2018-04" db="EMBL/GenBank/DDBJ databases">
        <authorList>
            <person name="Eckel V.P."/>
            <person name="Vogel R.F."/>
        </authorList>
    </citation>
    <scope>NUCLEOTIDE SEQUENCE [LARGE SCALE GENOMIC DNA]</scope>
    <source>
        <strain evidence="4">TMW 2.1764</strain>
    </source>
</reference>
<keyword evidence="4" id="KW-1185">Reference proteome</keyword>